<dbReference type="Pfam" id="PF01844">
    <property type="entry name" value="HNH"/>
    <property type="match status" value="1"/>
</dbReference>
<dbReference type="Gene3D" id="1.10.30.50">
    <property type="match status" value="1"/>
</dbReference>
<protein>
    <recommendedName>
        <fullName evidence="3">HNH nuclease domain-containing protein</fullName>
    </recommendedName>
</protein>
<dbReference type="STRING" id="1045774.SAMN05421872_1111"/>
<evidence type="ECO:0000313" key="5">
    <source>
        <dbReference type="Proteomes" id="UP000199034"/>
    </source>
</evidence>
<dbReference type="SMART" id="SM00507">
    <property type="entry name" value="HNHc"/>
    <property type="match status" value="1"/>
</dbReference>
<dbReference type="AlphaFoldDB" id="A0A1G6XNR7"/>
<dbReference type="Proteomes" id="UP000199034">
    <property type="component" value="Unassembled WGS sequence"/>
</dbReference>
<dbReference type="InterPro" id="IPR003870">
    <property type="entry name" value="DUF222"/>
</dbReference>
<feature type="non-terminal residue" evidence="4">
    <location>
        <position position="1"/>
    </location>
</feature>
<evidence type="ECO:0000256" key="2">
    <source>
        <dbReference type="SAM" id="MobiDB-lite"/>
    </source>
</evidence>
<evidence type="ECO:0000313" key="4">
    <source>
        <dbReference type="EMBL" id="SDD79075.1"/>
    </source>
</evidence>
<dbReference type="InterPro" id="IPR003615">
    <property type="entry name" value="HNH_nuc"/>
</dbReference>
<dbReference type="EMBL" id="FMZM01000011">
    <property type="protein sequence ID" value="SDD79075.1"/>
    <property type="molecule type" value="Genomic_DNA"/>
</dbReference>
<sequence>ELRLRVAADACDVAEEHGARDVGAWTAHAVRRRRADCARELRLALALADRPVLAAAVREGAVNLDQAHVIADALAALPGDVDAEVVDRAEVALVGYAADFDPTDLHRLGKRILDVVAPEIAEAVEARHLADLEASARQRMRLGLRACGDGTTRISGLIPDASAARLATYLHAFTNPRRDADPSVVEERAPKAGEPPHHRTPYGRQAAAAFCQLLEAVDPDRLPLHGGDATTLVVTMTLDSLRSEIGTATLGNPGPGDSHDRITAGEARRLACTANLVPAVLGAKSEILDLGRSQRLYNRSQRRAMGLRDRECRAEGCHVPAPWCEAHHLTPWSRGGRTDLDDGVLLCSRHHHHVHDVGYEVEQLAGGGVRFHRRV</sequence>
<feature type="domain" description="HNH nuclease" evidence="3">
    <location>
        <begin position="300"/>
        <end position="352"/>
    </location>
</feature>
<proteinExistence type="inferred from homology"/>
<dbReference type="InterPro" id="IPR002711">
    <property type="entry name" value="HNH"/>
</dbReference>
<dbReference type="GO" id="GO:0004519">
    <property type="term" value="F:endonuclease activity"/>
    <property type="evidence" value="ECO:0007669"/>
    <property type="project" value="InterPro"/>
</dbReference>
<dbReference type="Pfam" id="PF02720">
    <property type="entry name" value="DUF222"/>
    <property type="match status" value="1"/>
</dbReference>
<evidence type="ECO:0000259" key="3">
    <source>
        <dbReference type="SMART" id="SM00507"/>
    </source>
</evidence>
<gene>
    <name evidence="4" type="ORF">SAMN05421872_1111</name>
</gene>
<accession>A0A1G6XNR7</accession>
<dbReference type="GO" id="GO:0003676">
    <property type="term" value="F:nucleic acid binding"/>
    <property type="evidence" value="ECO:0007669"/>
    <property type="project" value="InterPro"/>
</dbReference>
<reference evidence="4 5" key="1">
    <citation type="submission" date="2016-10" db="EMBL/GenBank/DDBJ databases">
        <authorList>
            <person name="de Groot N.N."/>
        </authorList>
    </citation>
    <scope>NUCLEOTIDE SEQUENCE [LARGE SCALE GENOMIC DNA]</scope>
    <source>
        <strain evidence="4 5">CGMCC 4.6858</strain>
    </source>
</reference>
<dbReference type="RefSeq" id="WP_090859662.1">
    <property type="nucleotide sequence ID" value="NZ_FMZM01000011.1"/>
</dbReference>
<keyword evidence="5" id="KW-1185">Reference proteome</keyword>
<dbReference type="CDD" id="cd00085">
    <property type="entry name" value="HNHc"/>
    <property type="match status" value="1"/>
</dbReference>
<organism evidence="4 5">
    <name type="scientific">Nocardioides lianchengensis</name>
    <dbReference type="NCBI Taxonomy" id="1045774"/>
    <lineage>
        <taxon>Bacteria</taxon>
        <taxon>Bacillati</taxon>
        <taxon>Actinomycetota</taxon>
        <taxon>Actinomycetes</taxon>
        <taxon>Propionibacteriales</taxon>
        <taxon>Nocardioidaceae</taxon>
        <taxon>Nocardioides</taxon>
    </lineage>
</organism>
<comment type="similarity">
    <text evidence="1">Belongs to the Rv1128c/1148c/1588c/1702c/1945/3466 family.</text>
</comment>
<feature type="region of interest" description="Disordered" evidence="2">
    <location>
        <begin position="177"/>
        <end position="201"/>
    </location>
</feature>
<dbReference type="GO" id="GO:0008270">
    <property type="term" value="F:zinc ion binding"/>
    <property type="evidence" value="ECO:0007669"/>
    <property type="project" value="InterPro"/>
</dbReference>
<feature type="compositionally biased region" description="Basic and acidic residues" evidence="2">
    <location>
        <begin position="177"/>
        <end position="197"/>
    </location>
</feature>
<dbReference type="OrthoDB" id="3634417at2"/>
<evidence type="ECO:0000256" key="1">
    <source>
        <dbReference type="ARBA" id="ARBA00023450"/>
    </source>
</evidence>
<name>A0A1G6XNR7_9ACTN</name>